<dbReference type="EMBL" id="CP063091">
    <property type="protein sequence ID" value="QOR04078.1"/>
    <property type="molecule type" value="Genomic_DNA"/>
</dbReference>
<evidence type="ECO:0000313" key="10">
    <source>
        <dbReference type="Proteomes" id="UP000594874"/>
    </source>
</evidence>
<keyword evidence="2" id="KW-0813">Transport</keyword>
<dbReference type="InterPro" id="IPR011701">
    <property type="entry name" value="MFS"/>
</dbReference>
<feature type="domain" description="Major facilitator superfamily (MFS) profile" evidence="8">
    <location>
        <begin position="9"/>
        <end position="379"/>
    </location>
</feature>
<gene>
    <name evidence="9" type="ORF">A0071_07915</name>
</gene>
<feature type="transmembrane region" description="Helical" evidence="7">
    <location>
        <begin position="235"/>
        <end position="253"/>
    </location>
</feature>
<evidence type="ECO:0000256" key="5">
    <source>
        <dbReference type="ARBA" id="ARBA00022989"/>
    </source>
</evidence>
<feature type="transmembrane region" description="Helical" evidence="7">
    <location>
        <begin position="159"/>
        <end position="179"/>
    </location>
</feature>
<evidence type="ECO:0000256" key="6">
    <source>
        <dbReference type="ARBA" id="ARBA00023136"/>
    </source>
</evidence>
<dbReference type="Pfam" id="PF07690">
    <property type="entry name" value="MFS_1"/>
    <property type="match status" value="1"/>
</dbReference>
<comment type="subcellular location">
    <subcellularLocation>
        <location evidence="1">Cell membrane</location>
        <topology evidence="1">Multi-pass membrane protein</topology>
    </subcellularLocation>
</comment>
<feature type="transmembrane region" description="Helical" evidence="7">
    <location>
        <begin position="75"/>
        <end position="92"/>
    </location>
</feature>
<evidence type="ECO:0000313" key="9">
    <source>
        <dbReference type="EMBL" id="QOR04078.1"/>
    </source>
</evidence>
<evidence type="ECO:0000256" key="1">
    <source>
        <dbReference type="ARBA" id="ARBA00004651"/>
    </source>
</evidence>
<sequence>MSPKRIIRSMTALFAGISFMFIGNGLIVSSAGVILKQQNLDSLTIGAINSFFFIGAMFGTIFAQKIITQIGYIRSFGIFAAIFGSSAILHILSENLIFWAFLRFLIGVCYYSLLIITESWLNEKAKNSVRSRILSFYEVIFYLSFGLGILIFSLNLDKITIFISSAVLILLSSIPLNLIKIKEPLPPKESKISIPKIFDLVPLAIVTSFIAGMLVNGFFSMASLFMLLQGFDAKIASYFMFCAMIGGLVAQMFIGNISDKLGRKFAIIACASVGFITLLIFMISKPQIYFQYLLAFFMGVGIFCLYSLALARANDVLRDKNKAVEVGRGVLFCYSLSSLISPLILGVLMQFFNFSGFIWFYLINLGFLIIFALNKPNILNKNYKKNLGMVTIND</sequence>
<proteinExistence type="predicted"/>
<dbReference type="InterPro" id="IPR036259">
    <property type="entry name" value="MFS_trans_sf"/>
</dbReference>
<organism evidence="9 10">
    <name type="scientific">Campylobacter cuniculorum</name>
    <dbReference type="NCBI Taxonomy" id="374106"/>
    <lineage>
        <taxon>Bacteria</taxon>
        <taxon>Pseudomonadati</taxon>
        <taxon>Campylobacterota</taxon>
        <taxon>Epsilonproteobacteria</taxon>
        <taxon>Campylobacterales</taxon>
        <taxon>Campylobacteraceae</taxon>
        <taxon>Campylobacter</taxon>
    </lineage>
</organism>
<feature type="transmembrane region" description="Helical" evidence="7">
    <location>
        <begin position="289"/>
        <end position="310"/>
    </location>
</feature>
<dbReference type="InterPro" id="IPR047200">
    <property type="entry name" value="MFS_YcaD-like"/>
</dbReference>
<keyword evidence="4 7" id="KW-0812">Transmembrane</keyword>
<evidence type="ECO:0000256" key="4">
    <source>
        <dbReference type="ARBA" id="ARBA00022692"/>
    </source>
</evidence>
<reference evidence="9 10" key="1">
    <citation type="submission" date="2020-10" db="EMBL/GenBank/DDBJ databases">
        <title>Campylobacter and Helicobacter PacBio genomes.</title>
        <authorList>
            <person name="Lane C."/>
        </authorList>
    </citation>
    <scope>NUCLEOTIDE SEQUENCE [LARGE SCALE GENOMIC DNA]</scope>
    <source>
        <strain evidence="9 10">2010D-8469</strain>
    </source>
</reference>
<dbReference type="Gene3D" id="1.20.1250.20">
    <property type="entry name" value="MFS general substrate transporter like domains"/>
    <property type="match status" value="2"/>
</dbReference>
<keyword evidence="10" id="KW-1185">Reference proteome</keyword>
<keyword evidence="3" id="KW-1003">Cell membrane</keyword>
<dbReference type="RefSeq" id="WP_027306050.1">
    <property type="nucleotide sequence ID" value="NZ_CP063091.1"/>
</dbReference>
<dbReference type="Proteomes" id="UP000594874">
    <property type="component" value="Chromosome"/>
</dbReference>
<dbReference type="InterPro" id="IPR020846">
    <property type="entry name" value="MFS_dom"/>
</dbReference>
<accession>A0ABX6TYW1</accession>
<name>A0ABX6TYW1_9BACT</name>
<dbReference type="InterPro" id="IPR005829">
    <property type="entry name" value="Sugar_transporter_CS"/>
</dbReference>
<dbReference type="PROSITE" id="PS50850">
    <property type="entry name" value="MFS"/>
    <property type="match status" value="1"/>
</dbReference>
<evidence type="ECO:0000259" key="8">
    <source>
        <dbReference type="PROSITE" id="PS50850"/>
    </source>
</evidence>
<keyword evidence="6 7" id="KW-0472">Membrane</keyword>
<feature type="transmembrane region" description="Helical" evidence="7">
    <location>
        <begin position="43"/>
        <end position="63"/>
    </location>
</feature>
<evidence type="ECO:0000256" key="3">
    <source>
        <dbReference type="ARBA" id="ARBA00022475"/>
    </source>
</evidence>
<dbReference type="CDD" id="cd17477">
    <property type="entry name" value="MFS_YcaD_like"/>
    <property type="match status" value="1"/>
</dbReference>
<evidence type="ECO:0000256" key="2">
    <source>
        <dbReference type="ARBA" id="ARBA00022448"/>
    </source>
</evidence>
<keyword evidence="5 7" id="KW-1133">Transmembrane helix</keyword>
<evidence type="ECO:0000256" key="7">
    <source>
        <dbReference type="SAM" id="Phobius"/>
    </source>
</evidence>
<feature type="transmembrane region" description="Helical" evidence="7">
    <location>
        <begin position="200"/>
        <end position="229"/>
    </location>
</feature>
<feature type="transmembrane region" description="Helical" evidence="7">
    <location>
        <begin position="12"/>
        <end position="31"/>
    </location>
</feature>
<feature type="transmembrane region" description="Helical" evidence="7">
    <location>
        <begin position="331"/>
        <end position="352"/>
    </location>
</feature>
<feature type="transmembrane region" description="Helical" evidence="7">
    <location>
        <begin position="133"/>
        <end position="153"/>
    </location>
</feature>
<protein>
    <submittedName>
        <fullName evidence="9">MFS transporter</fullName>
    </submittedName>
</protein>
<feature type="transmembrane region" description="Helical" evidence="7">
    <location>
        <begin position="358"/>
        <end position="374"/>
    </location>
</feature>
<dbReference type="PANTHER" id="PTHR23521">
    <property type="entry name" value="TRANSPORTER MFS SUPERFAMILY"/>
    <property type="match status" value="1"/>
</dbReference>
<feature type="transmembrane region" description="Helical" evidence="7">
    <location>
        <begin position="98"/>
        <end position="121"/>
    </location>
</feature>
<dbReference type="SUPFAM" id="SSF103473">
    <property type="entry name" value="MFS general substrate transporter"/>
    <property type="match status" value="1"/>
</dbReference>
<feature type="transmembrane region" description="Helical" evidence="7">
    <location>
        <begin position="265"/>
        <end position="283"/>
    </location>
</feature>
<dbReference type="PROSITE" id="PS00216">
    <property type="entry name" value="SUGAR_TRANSPORT_1"/>
    <property type="match status" value="1"/>
</dbReference>
<dbReference type="PANTHER" id="PTHR23521:SF2">
    <property type="entry name" value="TRANSPORTER MFS SUPERFAMILY"/>
    <property type="match status" value="1"/>
</dbReference>